<dbReference type="CDD" id="cd05466">
    <property type="entry name" value="PBP2_LTTR_substrate"/>
    <property type="match status" value="1"/>
</dbReference>
<proteinExistence type="inferred from homology"/>
<dbReference type="Gene3D" id="3.40.190.10">
    <property type="entry name" value="Periplasmic binding protein-like II"/>
    <property type="match status" value="2"/>
</dbReference>
<keyword evidence="4" id="KW-0010">Activator</keyword>
<keyword evidence="2" id="KW-0805">Transcription regulation</keyword>
<organism evidence="8 9">
    <name type="scientific">Corynebacterium urealyticum</name>
    <dbReference type="NCBI Taxonomy" id="43771"/>
    <lineage>
        <taxon>Bacteria</taxon>
        <taxon>Bacillati</taxon>
        <taxon>Actinomycetota</taxon>
        <taxon>Actinomycetes</taxon>
        <taxon>Mycobacteriales</taxon>
        <taxon>Corynebacteriaceae</taxon>
        <taxon>Corynebacterium</taxon>
    </lineage>
</organism>
<evidence type="ECO:0000313" key="8">
    <source>
        <dbReference type="EMBL" id="PZO97588.1"/>
    </source>
</evidence>
<reference evidence="8 9" key="1">
    <citation type="submission" date="2017-11" db="EMBL/GenBank/DDBJ databases">
        <title>Infants hospitalized years apart are colonized by the same room-sourced microbial strains.</title>
        <authorList>
            <person name="Brooks B."/>
            <person name="Olm M.R."/>
            <person name="Firek B.A."/>
            <person name="Baker R."/>
            <person name="Thomas B.C."/>
            <person name="Morowitz M.J."/>
            <person name="Banfield J.F."/>
        </authorList>
    </citation>
    <scope>NUCLEOTIDE SEQUENCE [LARGE SCALE GENOMIC DNA]</scope>
    <source>
        <strain evidence="8">S2_012_000_R3_87</strain>
    </source>
</reference>
<dbReference type="InterPro" id="IPR005119">
    <property type="entry name" value="LysR_subst-bd"/>
</dbReference>
<evidence type="ECO:0000256" key="6">
    <source>
        <dbReference type="SAM" id="MobiDB-lite"/>
    </source>
</evidence>
<evidence type="ECO:0000259" key="7">
    <source>
        <dbReference type="Pfam" id="PF03466"/>
    </source>
</evidence>
<dbReference type="Pfam" id="PF03466">
    <property type="entry name" value="LysR_substrate"/>
    <property type="match status" value="1"/>
</dbReference>
<evidence type="ECO:0000256" key="3">
    <source>
        <dbReference type="ARBA" id="ARBA00023125"/>
    </source>
</evidence>
<name>A0A2W5CU98_9CORY</name>
<dbReference type="AlphaFoldDB" id="A0A2W5CU98"/>
<feature type="compositionally biased region" description="Basic residues" evidence="6">
    <location>
        <begin position="204"/>
        <end position="213"/>
    </location>
</feature>
<dbReference type="PANTHER" id="PTHR30346:SF0">
    <property type="entry name" value="HCA OPERON TRANSCRIPTIONAL ACTIVATOR HCAR"/>
    <property type="match status" value="1"/>
</dbReference>
<dbReference type="EMBL" id="QFNY01000390">
    <property type="protein sequence ID" value="PZO97588.1"/>
    <property type="molecule type" value="Genomic_DNA"/>
</dbReference>
<dbReference type="GO" id="GO:0032993">
    <property type="term" value="C:protein-DNA complex"/>
    <property type="evidence" value="ECO:0007669"/>
    <property type="project" value="TreeGrafter"/>
</dbReference>
<evidence type="ECO:0000256" key="2">
    <source>
        <dbReference type="ARBA" id="ARBA00023015"/>
    </source>
</evidence>
<dbReference type="GO" id="GO:0003677">
    <property type="term" value="F:DNA binding"/>
    <property type="evidence" value="ECO:0007669"/>
    <property type="project" value="UniProtKB-KW"/>
</dbReference>
<sequence>MLRLVFCTGTEPGKWFRRYRDSHAPDALQTVDADDAATVLLSGDADLALMRLPDARIDESFHTVRLYEEAPGIAVPKDSVYAEVGEEVAPADVADEIVNYRIGPDALVDVAAVRTALQVVAANVGVAIAPRPLLKVLSKKQVVPLGFADPTVARTEIALVWRKDDDNDEIQDFVGVAKGRTKNSSRNSAPKRSASQKAKDKQARRAASHKKGNKGAIPKPLSKRYKPSKQRKRR</sequence>
<gene>
    <name evidence="8" type="ORF">DI609_12820</name>
</gene>
<evidence type="ECO:0000313" key="9">
    <source>
        <dbReference type="Proteomes" id="UP000249451"/>
    </source>
</evidence>
<protein>
    <submittedName>
        <fullName evidence="8">LysR family transcriptional regulator</fullName>
    </submittedName>
</protein>
<feature type="compositionally biased region" description="Basic residues" evidence="6">
    <location>
        <begin position="221"/>
        <end position="234"/>
    </location>
</feature>
<accession>A0A2W5CU98</accession>
<dbReference type="PANTHER" id="PTHR30346">
    <property type="entry name" value="TRANSCRIPTIONAL DUAL REGULATOR HCAR-RELATED"/>
    <property type="match status" value="1"/>
</dbReference>
<dbReference type="SUPFAM" id="SSF53850">
    <property type="entry name" value="Periplasmic binding protein-like II"/>
    <property type="match status" value="1"/>
</dbReference>
<evidence type="ECO:0000256" key="4">
    <source>
        <dbReference type="ARBA" id="ARBA00023159"/>
    </source>
</evidence>
<evidence type="ECO:0000256" key="5">
    <source>
        <dbReference type="ARBA" id="ARBA00023163"/>
    </source>
</evidence>
<keyword evidence="5" id="KW-0804">Transcription</keyword>
<evidence type="ECO:0000256" key="1">
    <source>
        <dbReference type="ARBA" id="ARBA00009437"/>
    </source>
</evidence>
<keyword evidence="3" id="KW-0238">DNA-binding</keyword>
<dbReference type="GO" id="GO:0003700">
    <property type="term" value="F:DNA-binding transcription factor activity"/>
    <property type="evidence" value="ECO:0007669"/>
    <property type="project" value="TreeGrafter"/>
</dbReference>
<feature type="domain" description="LysR substrate-binding" evidence="7">
    <location>
        <begin position="104"/>
        <end position="178"/>
    </location>
</feature>
<comment type="caution">
    <text evidence="8">The sequence shown here is derived from an EMBL/GenBank/DDBJ whole genome shotgun (WGS) entry which is preliminary data.</text>
</comment>
<dbReference type="Proteomes" id="UP000249451">
    <property type="component" value="Unassembled WGS sequence"/>
</dbReference>
<feature type="region of interest" description="Disordered" evidence="6">
    <location>
        <begin position="175"/>
        <end position="234"/>
    </location>
</feature>
<comment type="similarity">
    <text evidence="1">Belongs to the LysR transcriptional regulatory family.</text>
</comment>